<accession>C0CRP8</accession>
<evidence type="ECO:0008006" key="3">
    <source>
        <dbReference type="Google" id="ProtNLM"/>
    </source>
</evidence>
<gene>
    <name evidence="1" type="ORF">RUMHYD_03562</name>
</gene>
<reference evidence="1 2" key="2">
    <citation type="submission" date="2009-02" db="EMBL/GenBank/DDBJ databases">
        <title>Draft genome sequence of Blautia hydrogenotrophica DSM 10507 (Ruminococcus hydrogenotrophicus DSM 10507).</title>
        <authorList>
            <person name="Sudarsanam P."/>
            <person name="Ley R."/>
            <person name="Guruge J."/>
            <person name="Turnbaugh P.J."/>
            <person name="Mahowald M."/>
            <person name="Liep D."/>
            <person name="Gordon J."/>
        </authorList>
    </citation>
    <scope>NUCLEOTIDE SEQUENCE [LARGE SCALE GENOMIC DNA]</scope>
    <source>
        <strain evidence="2">DSM 10507 / JCM 14656 / S5a33</strain>
    </source>
</reference>
<dbReference type="HOGENOM" id="CLU_3022866_0_0_9"/>
<dbReference type="eggNOG" id="COG1066">
    <property type="taxonomic scope" value="Bacteria"/>
</dbReference>
<dbReference type="EMBL" id="ACBZ01000188">
    <property type="protein sequence ID" value="EEG47570.1"/>
    <property type="molecule type" value="Genomic_DNA"/>
</dbReference>
<dbReference type="AlphaFoldDB" id="C0CRP8"/>
<sequence>MELEETNNIMQSNEIFSLAEEQGISRRTLENAKKKLNIRARRINNSWYWELDKSN</sequence>
<name>C0CRP8_BLAHS</name>
<evidence type="ECO:0000313" key="1">
    <source>
        <dbReference type="EMBL" id="EEG47570.1"/>
    </source>
</evidence>
<proteinExistence type="predicted"/>
<comment type="caution">
    <text evidence="1">The sequence shown here is derived from an EMBL/GenBank/DDBJ whole genome shotgun (WGS) entry which is preliminary data.</text>
</comment>
<keyword evidence="2" id="KW-1185">Reference proteome</keyword>
<dbReference type="Proteomes" id="UP000003100">
    <property type="component" value="Unassembled WGS sequence"/>
</dbReference>
<protein>
    <recommendedName>
        <fullName evidence="3">Helix-turn-helix type 11 domain-containing protein</fullName>
    </recommendedName>
</protein>
<reference evidence="1 2" key="1">
    <citation type="submission" date="2009-01" db="EMBL/GenBank/DDBJ databases">
        <authorList>
            <person name="Fulton L."/>
            <person name="Clifton S."/>
            <person name="Fulton B."/>
            <person name="Xu J."/>
            <person name="Minx P."/>
            <person name="Pepin K.H."/>
            <person name="Johnson M."/>
            <person name="Bhonagiri V."/>
            <person name="Nash W.E."/>
            <person name="Mardis E.R."/>
            <person name="Wilson R.K."/>
        </authorList>
    </citation>
    <scope>NUCLEOTIDE SEQUENCE [LARGE SCALE GENOMIC DNA]</scope>
    <source>
        <strain evidence="2">DSM 10507 / JCM 14656 / S5a33</strain>
    </source>
</reference>
<organism evidence="1 2">
    <name type="scientific">Blautia hydrogenotrophica (strain DSM 10507 / JCM 14656 / S5a33)</name>
    <name type="common">Ruminococcus hydrogenotrophicus</name>
    <dbReference type="NCBI Taxonomy" id="476272"/>
    <lineage>
        <taxon>Bacteria</taxon>
        <taxon>Bacillati</taxon>
        <taxon>Bacillota</taxon>
        <taxon>Clostridia</taxon>
        <taxon>Lachnospirales</taxon>
        <taxon>Lachnospiraceae</taxon>
        <taxon>Blautia</taxon>
    </lineage>
</organism>
<evidence type="ECO:0000313" key="2">
    <source>
        <dbReference type="Proteomes" id="UP000003100"/>
    </source>
</evidence>
<dbReference type="PATRIC" id="fig|476272.21.peg.241"/>